<dbReference type="AlphaFoldDB" id="A0A1J4K383"/>
<accession>A0A1J4K383</accession>
<name>A0A1J4K383_9EUKA</name>
<dbReference type="GeneID" id="94839595"/>
<dbReference type="VEuPathDB" id="TrichDB:TRFO_26339"/>
<keyword evidence="1" id="KW-0472">Membrane</keyword>
<evidence type="ECO:0000313" key="3">
    <source>
        <dbReference type="Proteomes" id="UP000179807"/>
    </source>
</evidence>
<sequence>MKKFYHLVNLFFIIRIIRICFFIIRICFFIIYGINHSVWSIFFIIYAINHSVWIDYKSFHFGRMSNRRLREMPEIISTASF</sequence>
<gene>
    <name evidence="2" type="ORF">TRFO_26339</name>
</gene>
<dbReference type="Proteomes" id="UP000179807">
    <property type="component" value="Unassembled WGS sequence"/>
</dbReference>
<keyword evidence="3" id="KW-1185">Reference proteome</keyword>
<dbReference type="RefSeq" id="XP_068358967.1">
    <property type="nucleotide sequence ID" value="XM_068504891.1"/>
</dbReference>
<dbReference type="EMBL" id="MLAK01000745">
    <property type="protein sequence ID" value="OHT05831.1"/>
    <property type="molecule type" value="Genomic_DNA"/>
</dbReference>
<protein>
    <submittedName>
        <fullName evidence="2">Uncharacterized protein</fullName>
    </submittedName>
</protein>
<evidence type="ECO:0000256" key="1">
    <source>
        <dbReference type="SAM" id="Phobius"/>
    </source>
</evidence>
<keyword evidence="1" id="KW-0812">Transmembrane</keyword>
<organism evidence="2 3">
    <name type="scientific">Tritrichomonas foetus</name>
    <dbReference type="NCBI Taxonomy" id="1144522"/>
    <lineage>
        <taxon>Eukaryota</taxon>
        <taxon>Metamonada</taxon>
        <taxon>Parabasalia</taxon>
        <taxon>Tritrichomonadida</taxon>
        <taxon>Tritrichomonadidae</taxon>
        <taxon>Tritrichomonas</taxon>
    </lineage>
</organism>
<feature type="transmembrane region" description="Helical" evidence="1">
    <location>
        <begin position="38"/>
        <end position="56"/>
    </location>
</feature>
<keyword evidence="1" id="KW-1133">Transmembrane helix</keyword>
<feature type="transmembrane region" description="Helical" evidence="1">
    <location>
        <begin position="12"/>
        <end position="32"/>
    </location>
</feature>
<proteinExistence type="predicted"/>
<comment type="caution">
    <text evidence="2">The sequence shown here is derived from an EMBL/GenBank/DDBJ whole genome shotgun (WGS) entry which is preliminary data.</text>
</comment>
<evidence type="ECO:0000313" key="2">
    <source>
        <dbReference type="EMBL" id="OHT05831.1"/>
    </source>
</evidence>
<reference evidence="2" key="1">
    <citation type="submission" date="2016-10" db="EMBL/GenBank/DDBJ databases">
        <authorList>
            <person name="Benchimol M."/>
            <person name="Almeida L.G."/>
            <person name="Vasconcelos A.T."/>
            <person name="Perreira-Neves A."/>
            <person name="Rosa I.A."/>
            <person name="Tasca T."/>
            <person name="Bogo M.R."/>
            <person name="de Souza W."/>
        </authorList>
    </citation>
    <scope>NUCLEOTIDE SEQUENCE [LARGE SCALE GENOMIC DNA]</scope>
    <source>
        <strain evidence="2">K</strain>
    </source>
</reference>